<dbReference type="EMBL" id="MU118278">
    <property type="protein sequence ID" value="KAF9643135.1"/>
    <property type="molecule type" value="Genomic_DNA"/>
</dbReference>
<protein>
    <submittedName>
        <fullName evidence="1">Uncharacterized protein</fullName>
    </submittedName>
</protein>
<comment type="caution">
    <text evidence="1">The sequence shown here is derived from an EMBL/GenBank/DDBJ whole genome shotgun (WGS) entry which is preliminary data.</text>
</comment>
<evidence type="ECO:0000313" key="2">
    <source>
        <dbReference type="Proteomes" id="UP000886501"/>
    </source>
</evidence>
<gene>
    <name evidence="1" type="ORF">BDM02DRAFT_3123815</name>
</gene>
<sequence>MSQPTRRAWSIYSYLATPATIFAAVLRSMNVCRLYVTDKGRDVACNQLLTPVAL</sequence>
<reference evidence="1" key="2">
    <citation type="journal article" date="2020" name="Nat. Commun.">
        <title>Large-scale genome sequencing of mycorrhizal fungi provides insights into the early evolution of symbiotic traits.</title>
        <authorList>
            <person name="Miyauchi S."/>
            <person name="Kiss E."/>
            <person name="Kuo A."/>
            <person name="Drula E."/>
            <person name="Kohler A."/>
            <person name="Sanchez-Garcia M."/>
            <person name="Morin E."/>
            <person name="Andreopoulos B."/>
            <person name="Barry K.W."/>
            <person name="Bonito G."/>
            <person name="Buee M."/>
            <person name="Carver A."/>
            <person name="Chen C."/>
            <person name="Cichocki N."/>
            <person name="Clum A."/>
            <person name="Culley D."/>
            <person name="Crous P.W."/>
            <person name="Fauchery L."/>
            <person name="Girlanda M."/>
            <person name="Hayes R.D."/>
            <person name="Keri Z."/>
            <person name="LaButti K."/>
            <person name="Lipzen A."/>
            <person name="Lombard V."/>
            <person name="Magnuson J."/>
            <person name="Maillard F."/>
            <person name="Murat C."/>
            <person name="Nolan M."/>
            <person name="Ohm R.A."/>
            <person name="Pangilinan J."/>
            <person name="Pereira M.F."/>
            <person name="Perotto S."/>
            <person name="Peter M."/>
            <person name="Pfister S."/>
            <person name="Riley R."/>
            <person name="Sitrit Y."/>
            <person name="Stielow J.B."/>
            <person name="Szollosi G."/>
            <person name="Zifcakova L."/>
            <person name="Stursova M."/>
            <person name="Spatafora J.W."/>
            <person name="Tedersoo L."/>
            <person name="Vaario L.M."/>
            <person name="Yamada A."/>
            <person name="Yan M."/>
            <person name="Wang P."/>
            <person name="Xu J."/>
            <person name="Bruns T."/>
            <person name="Baldrian P."/>
            <person name="Vilgalys R."/>
            <person name="Dunand C."/>
            <person name="Henrissat B."/>
            <person name="Grigoriev I.V."/>
            <person name="Hibbett D."/>
            <person name="Nagy L.G."/>
            <person name="Martin F.M."/>
        </authorList>
    </citation>
    <scope>NUCLEOTIDE SEQUENCE</scope>
    <source>
        <strain evidence="1">P2</strain>
    </source>
</reference>
<accession>A0ACB6Z0B0</accession>
<keyword evidence="2" id="KW-1185">Reference proteome</keyword>
<name>A0ACB6Z0B0_THEGA</name>
<evidence type="ECO:0000313" key="1">
    <source>
        <dbReference type="EMBL" id="KAF9643135.1"/>
    </source>
</evidence>
<dbReference type="Proteomes" id="UP000886501">
    <property type="component" value="Unassembled WGS sequence"/>
</dbReference>
<reference evidence="1" key="1">
    <citation type="submission" date="2019-10" db="EMBL/GenBank/DDBJ databases">
        <authorList>
            <consortium name="DOE Joint Genome Institute"/>
            <person name="Kuo A."/>
            <person name="Miyauchi S."/>
            <person name="Kiss E."/>
            <person name="Drula E."/>
            <person name="Kohler A."/>
            <person name="Sanchez-Garcia M."/>
            <person name="Andreopoulos B."/>
            <person name="Barry K.W."/>
            <person name="Bonito G."/>
            <person name="Buee M."/>
            <person name="Carver A."/>
            <person name="Chen C."/>
            <person name="Cichocki N."/>
            <person name="Clum A."/>
            <person name="Culley D."/>
            <person name="Crous P.W."/>
            <person name="Fauchery L."/>
            <person name="Girlanda M."/>
            <person name="Hayes R."/>
            <person name="Keri Z."/>
            <person name="Labutti K."/>
            <person name="Lipzen A."/>
            <person name="Lombard V."/>
            <person name="Magnuson J."/>
            <person name="Maillard F."/>
            <person name="Morin E."/>
            <person name="Murat C."/>
            <person name="Nolan M."/>
            <person name="Ohm R."/>
            <person name="Pangilinan J."/>
            <person name="Pereira M."/>
            <person name="Perotto S."/>
            <person name="Peter M."/>
            <person name="Riley R."/>
            <person name="Sitrit Y."/>
            <person name="Stielow B."/>
            <person name="Szollosi G."/>
            <person name="Zifcakova L."/>
            <person name="Stursova M."/>
            <person name="Spatafora J.W."/>
            <person name="Tedersoo L."/>
            <person name="Vaario L.-M."/>
            <person name="Yamada A."/>
            <person name="Yan M."/>
            <person name="Wang P."/>
            <person name="Xu J."/>
            <person name="Bruns T."/>
            <person name="Baldrian P."/>
            <person name="Vilgalys R."/>
            <person name="Henrissat B."/>
            <person name="Grigoriev I.V."/>
            <person name="Hibbett D."/>
            <person name="Nagy L.G."/>
            <person name="Martin F.M."/>
        </authorList>
    </citation>
    <scope>NUCLEOTIDE SEQUENCE</scope>
    <source>
        <strain evidence="1">P2</strain>
    </source>
</reference>
<proteinExistence type="predicted"/>
<organism evidence="1 2">
    <name type="scientific">Thelephora ganbajun</name>
    <name type="common">Ganba fungus</name>
    <dbReference type="NCBI Taxonomy" id="370292"/>
    <lineage>
        <taxon>Eukaryota</taxon>
        <taxon>Fungi</taxon>
        <taxon>Dikarya</taxon>
        <taxon>Basidiomycota</taxon>
        <taxon>Agaricomycotina</taxon>
        <taxon>Agaricomycetes</taxon>
        <taxon>Thelephorales</taxon>
        <taxon>Thelephoraceae</taxon>
        <taxon>Thelephora</taxon>
    </lineage>
</organism>